<proteinExistence type="predicted"/>
<dbReference type="AlphaFoldDB" id="A0A2N1PML9"/>
<name>A0A2N1PML9_9BACT</name>
<gene>
    <name evidence="2" type="ORF">CVV64_13590</name>
</gene>
<evidence type="ECO:0000313" key="2">
    <source>
        <dbReference type="EMBL" id="PKK89594.1"/>
    </source>
</evidence>
<keyword evidence="2" id="KW-0378">Hydrolase</keyword>
<dbReference type="PANTHER" id="PTHR14119">
    <property type="entry name" value="HYDROLASE"/>
    <property type="match status" value="1"/>
</dbReference>
<protein>
    <submittedName>
        <fullName evidence="2">Hydrolase</fullName>
    </submittedName>
</protein>
<dbReference type="InterPro" id="IPR000868">
    <property type="entry name" value="Isochorismatase-like_dom"/>
</dbReference>
<dbReference type="EMBL" id="PGXC01000015">
    <property type="protein sequence ID" value="PKK89594.1"/>
    <property type="molecule type" value="Genomic_DNA"/>
</dbReference>
<feature type="domain" description="Isochorismatase-like" evidence="1">
    <location>
        <begin position="19"/>
        <end position="169"/>
    </location>
</feature>
<dbReference type="InterPro" id="IPR036380">
    <property type="entry name" value="Isochorismatase-like_sf"/>
</dbReference>
<accession>A0A2N1PML9</accession>
<dbReference type="InterPro" id="IPR050993">
    <property type="entry name" value="Isochorismatase_domain"/>
</dbReference>
<evidence type="ECO:0000259" key="1">
    <source>
        <dbReference type="Pfam" id="PF00857"/>
    </source>
</evidence>
<dbReference type="PANTHER" id="PTHR14119:SF3">
    <property type="entry name" value="ISOCHORISMATASE DOMAIN-CONTAINING PROTEIN 2"/>
    <property type="match status" value="1"/>
</dbReference>
<dbReference type="Proteomes" id="UP000233256">
    <property type="component" value="Unassembled WGS sequence"/>
</dbReference>
<sequence length="192" mass="21667">MADRRSVVERFTLNLSLTTFLMLDMQKNLLNAIYNSEQIIPRVQTLLKAASILDIPVMVSEQYPQGLGSTIPDIAHGLEHVPRSMKFSKRQFSAMAPKVSEELYNTGKGKIIIFGVETHVCVLQTARDLILRGYEPFVVADAVSSRSEYDHKFGLQVLHDIGIPIFTTEMLLFDLLKTSTHPCFKEIQSLIK</sequence>
<organism evidence="2 3">
    <name type="scientific">Candidatus Wallbacteria bacterium HGW-Wallbacteria-1</name>
    <dbReference type="NCBI Taxonomy" id="2013854"/>
    <lineage>
        <taxon>Bacteria</taxon>
        <taxon>Candidatus Walliibacteriota</taxon>
    </lineage>
</organism>
<evidence type="ECO:0000313" key="3">
    <source>
        <dbReference type="Proteomes" id="UP000233256"/>
    </source>
</evidence>
<dbReference type="Gene3D" id="3.40.50.850">
    <property type="entry name" value="Isochorismatase-like"/>
    <property type="match status" value="1"/>
</dbReference>
<dbReference type="Pfam" id="PF00857">
    <property type="entry name" value="Isochorismatase"/>
    <property type="match status" value="1"/>
</dbReference>
<comment type="caution">
    <text evidence="2">The sequence shown here is derived from an EMBL/GenBank/DDBJ whole genome shotgun (WGS) entry which is preliminary data.</text>
</comment>
<reference evidence="2 3" key="1">
    <citation type="journal article" date="2017" name="ISME J.">
        <title>Potential for microbial H2 and metal transformations associated with novel bacteria and archaea in deep terrestrial subsurface sediments.</title>
        <authorList>
            <person name="Hernsdorf A.W."/>
            <person name="Amano Y."/>
            <person name="Miyakawa K."/>
            <person name="Ise K."/>
            <person name="Suzuki Y."/>
            <person name="Anantharaman K."/>
            <person name="Probst A."/>
            <person name="Burstein D."/>
            <person name="Thomas B.C."/>
            <person name="Banfield J.F."/>
        </authorList>
    </citation>
    <scope>NUCLEOTIDE SEQUENCE [LARGE SCALE GENOMIC DNA]</scope>
    <source>
        <strain evidence="2">HGW-Wallbacteria-1</strain>
    </source>
</reference>
<dbReference type="SUPFAM" id="SSF52499">
    <property type="entry name" value="Isochorismatase-like hydrolases"/>
    <property type="match status" value="1"/>
</dbReference>
<dbReference type="GO" id="GO:0016787">
    <property type="term" value="F:hydrolase activity"/>
    <property type="evidence" value="ECO:0007669"/>
    <property type="project" value="UniProtKB-KW"/>
</dbReference>